<dbReference type="Proteomes" id="UP000284605">
    <property type="component" value="Unassembled WGS sequence"/>
</dbReference>
<evidence type="ECO:0000256" key="6">
    <source>
        <dbReference type="ARBA" id="ARBA00022857"/>
    </source>
</evidence>
<dbReference type="InterPro" id="IPR036291">
    <property type="entry name" value="NAD(P)-bd_dom_sf"/>
</dbReference>
<dbReference type="InterPro" id="IPR050838">
    <property type="entry name" value="Ketopantoate_reductase"/>
</dbReference>
<dbReference type="GO" id="GO:0008677">
    <property type="term" value="F:2-dehydropantoate 2-reductase activity"/>
    <property type="evidence" value="ECO:0007669"/>
    <property type="project" value="UniProtKB-EC"/>
</dbReference>
<name>A0A418W9J3_9PROT</name>
<dbReference type="GO" id="GO:0005737">
    <property type="term" value="C:cytoplasm"/>
    <property type="evidence" value="ECO:0007669"/>
    <property type="project" value="TreeGrafter"/>
</dbReference>
<dbReference type="SUPFAM" id="SSF51735">
    <property type="entry name" value="NAD(P)-binding Rossmann-fold domains"/>
    <property type="match status" value="1"/>
</dbReference>
<dbReference type="Pfam" id="PF02558">
    <property type="entry name" value="ApbA"/>
    <property type="match status" value="1"/>
</dbReference>
<dbReference type="InterPro" id="IPR003710">
    <property type="entry name" value="ApbA"/>
</dbReference>
<keyword evidence="14" id="KW-1185">Reference proteome</keyword>
<keyword evidence="6 10" id="KW-0521">NADP</keyword>
<feature type="domain" description="Ketopantoate reductase C-terminal" evidence="12">
    <location>
        <begin position="181"/>
        <end position="321"/>
    </location>
</feature>
<dbReference type="GO" id="GO:0015940">
    <property type="term" value="P:pantothenate biosynthetic process"/>
    <property type="evidence" value="ECO:0007669"/>
    <property type="project" value="UniProtKB-UniPathway"/>
</dbReference>
<evidence type="ECO:0000256" key="1">
    <source>
        <dbReference type="ARBA" id="ARBA00004994"/>
    </source>
</evidence>
<evidence type="ECO:0000259" key="11">
    <source>
        <dbReference type="Pfam" id="PF02558"/>
    </source>
</evidence>
<evidence type="ECO:0000256" key="5">
    <source>
        <dbReference type="ARBA" id="ARBA00022655"/>
    </source>
</evidence>
<dbReference type="UniPathway" id="UPA00028">
    <property type="reaction ID" value="UER00004"/>
</dbReference>
<dbReference type="OrthoDB" id="247668at2"/>
<dbReference type="Gene3D" id="1.10.1040.10">
    <property type="entry name" value="N-(1-d-carboxylethyl)-l-norvaline Dehydrogenase, domain 2"/>
    <property type="match status" value="1"/>
</dbReference>
<evidence type="ECO:0000313" key="14">
    <source>
        <dbReference type="Proteomes" id="UP000284605"/>
    </source>
</evidence>
<dbReference type="Gene3D" id="3.40.50.720">
    <property type="entry name" value="NAD(P)-binding Rossmann-like Domain"/>
    <property type="match status" value="1"/>
</dbReference>
<organism evidence="13 14">
    <name type="scientific">Oleomonas cavernae</name>
    <dbReference type="NCBI Taxonomy" id="2320859"/>
    <lineage>
        <taxon>Bacteria</taxon>
        <taxon>Pseudomonadati</taxon>
        <taxon>Pseudomonadota</taxon>
        <taxon>Alphaproteobacteria</taxon>
        <taxon>Acetobacterales</taxon>
        <taxon>Acetobacteraceae</taxon>
        <taxon>Oleomonas</taxon>
    </lineage>
</organism>
<dbReference type="InterPro" id="IPR013328">
    <property type="entry name" value="6PGD_dom2"/>
</dbReference>
<dbReference type="AlphaFoldDB" id="A0A418W9J3"/>
<dbReference type="InterPro" id="IPR008927">
    <property type="entry name" value="6-PGluconate_DH-like_C_sf"/>
</dbReference>
<comment type="pathway">
    <text evidence="1 10">Cofactor biosynthesis; (R)-pantothenate biosynthesis; (R)-pantoate from 3-methyl-2-oxobutanoate: step 2/2.</text>
</comment>
<comment type="similarity">
    <text evidence="2 10">Belongs to the ketopantoate reductase family.</text>
</comment>
<evidence type="ECO:0000256" key="8">
    <source>
        <dbReference type="ARBA" id="ARBA00032024"/>
    </source>
</evidence>
<comment type="catalytic activity">
    <reaction evidence="9 10">
        <text>(R)-pantoate + NADP(+) = 2-dehydropantoate + NADPH + H(+)</text>
        <dbReference type="Rhea" id="RHEA:16233"/>
        <dbReference type="ChEBI" id="CHEBI:11561"/>
        <dbReference type="ChEBI" id="CHEBI:15378"/>
        <dbReference type="ChEBI" id="CHEBI:15980"/>
        <dbReference type="ChEBI" id="CHEBI:57783"/>
        <dbReference type="ChEBI" id="CHEBI:58349"/>
        <dbReference type="EC" id="1.1.1.169"/>
    </reaction>
</comment>
<dbReference type="InterPro" id="IPR013332">
    <property type="entry name" value="KPR_N"/>
</dbReference>
<evidence type="ECO:0000256" key="4">
    <source>
        <dbReference type="ARBA" id="ARBA00019465"/>
    </source>
</evidence>
<dbReference type="PANTHER" id="PTHR43765:SF2">
    <property type="entry name" value="2-DEHYDROPANTOATE 2-REDUCTASE"/>
    <property type="match status" value="1"/>
</dbReference>
<evidence type="ECO:0000256" key="9">
    <source>
        <dbReference type="ARBA" id="ARBA00048793"/>
    </source>
</evidence>
<reference evidence="13 14" key="1">
    <citation type="submission" date="2018-09" db="EMBL/GenBank/DDBJ databases">
        <authorList>
            <person name="Zhu H."/>
        </authorList>
    </citation>
    <scope>NUCLEOTIDE SEQUENCE [LARGE SCALE GENOMIC DNA]</scope>
    <source>
        <strain evidence="13 14">K1W22B-8</strain>
    </source>
</reference>
<keyword evidence="5 10" id="KW-0566">Pantothenate biosynthesis</keyword>
<evidence type="ECO:0000256" key="2">
    <source>
        <dbReference type="ARBA" id="ARBA00007870"/>
    </source>
</evidence>
<feature type="domain" description="Ketopantoate reductase N-terminal" evidence="11">
    <location>
        <begin position="8"/>
        <end position="157"/>
    </location>
</feature>
<proteinExistence type="inferred from homology"/>
<dbReference type="InterPro" id="IPR013752">
    <property type="entry name" value="KPA_reductase"/>
</dbReference>
<dbReference type="PANTHER" id="PTHR43765">
    <property type="entry name" value="2-DEHYDROPANTOATE 2-REDUCTASE-RELATED"/>
    <property type="match status" value="1"/>
</dbReference>
<evidence type="ECO:0000256" key="3">
    <source>
        <dbReference type="ARBA" id="ARBA00013014"/>
    </source>
</evidence>
<dbReference type="GO" id="GO:0050661">
    <property type="term" value="F:NADP binding"/>
    <property type="evidence" value="ECO:0007669"/>
    <property type="project" value="TreeGrafter"/>
</dbReference>
<keyword evidence="7 10" id="KW-0560">Oxidoreductase</keyword>
<dbReference type="NCBIfam" id="NF006083">
    <property type="entry name" value="PRK08229.1"/>
    <property type="match status" value="1"/>
</dbReference>
<dbReference type="Pfam" id="PF08546">
    <property type="entry name" value="ApbA_C"/>
    <property type="match status" value="1"/>
</dbReference>
<dbReference type="EMBL" id="QYUK01000011">
    <property type="protein sequence ID" value="RJF86659.1"/>
    <property type="molecule type" value="Genomic_DNA"/>
</dbReference>
<comment type="function">
    <text evidence="10">Catalyzes the NADPH-dependent reduction of ketopantoate into pantoic acid.</text>
</comment>
<dbReference type="NCBIfam" id="TIGR00745">
    <property type="entry name" value="apbA_panE"/>
    <property type="match status" value="1"/>
</dbReference>
<protein>
    <recommendedName>
        <fullName evidence="4 10">2-dehydropantoate 2-reductase</fullName>
        <ecNumber evidence="3 10">1.1.1.169</ecNumber>
    </recommendedName>
    <alternativeName>
        <fullName evidence="8 10">Ketopantoate reductase</fullName>
    </alternativeName>
</protein>
<evidence type="ECO:0000313" key="13">
    <source>
        <dbReference type="EMBL" id="RJF86659.1"/>
    </source>
</evidence>
<dbReference type="RefSeq" id="WP_119777305.1">
    <property type="nucleotide sequence ID" value="NZ_QYUK01000011.1"/>
</dbReference>
<accession>A0A418W9J3</accession>
<gene>
    <name evidence="13" type="ORF">D3874_06185</name>
</gene>
<dbReference type="SUPFAM" id="SSF48179">
    <property type="entry name" value="6-phosphogluconate dehydrogenase C-terminal domain-like"/>
    <property type="match status" value="1"/>
</dbReference>
<evidence type="ECO:0000256" key="7">
    <source>
        <dbReference type="ARBA" id="ARBA00023002"/>
    </source>
</evidence>
<evidence type="ECO:0000256" key="10">
    <source>
        <dbReference type="RuleBase" id="RU362068"/>
    </source>
</evidence>
<comment type="caution">
    <text evidence="13">The sequence shown here is derived from an EMBL/GenBank/DDBJ whole genome shotgun (WGS) entry which is preliminary data.</text>
</comment>
<evidence type="ECO:0000259" key="12">
    <source>
        <dbReference type="Pfam" id="PF08546"/>
    </source>
</evidence>
<sequence>MGETTRRIAVLGAGLIGTYVGGRLAAGGADVVLIGRGRVLADLRTHGLHLTDLEGGDRRIAADRLNLAEDPAALGQADLILLCVKSPATEDAALQIAQFARPDAVVVSLQNGVSNADRLRAALPGRTVLAGMVPYNVAQPGPGHYHQGTSGVILIEDSPAIAPYVPLFAAAALAVGLRADMAAVLWGKLLINLNNAVNALAGVPLAAQIAQRNYRRSVALCQSEALSLLRRAGIKPAQFAAVPMWLLPHVFSLPDGLFRRVAARGGMPRIDRHARSSMAEDLASGRKTEVDYLNGELLVLAQRLGRRAPVNARVIELVRKAEAGAAPRSADALYAELKKARRG</sequence>
<dbReference type="EC" id="1.1.1.169" evidence="3 10"/>